<dbReference type="AlphaFoldDB" id="S7RRH8"/>
<name>S7RRH8_GLOTA</name>
<accession>S7RRH8</accession>
<evidence type="ECO:0008006" key="3">
    <source>
        <dbReference type="Google" id="ProtNLM"/>
    </source>
</evidence>
<evidence type="ECO:0000313" key="2">
    <source>
        <dbReference type="Proteomes" id="UP000030669"/>
    </source>
</evidence>
<dbReference type="RefSeq" id="XP_007864379.1">
    <property type="nucleotide sequence ID" value="XM_007866188.1"/>
</dbReference>
<dbReference type="GeneID" id="19308389"/>
<dbReference type="OMA" id="HWTDPIL"/>
<sequence>MWSDPVVILHIRLEYTLCIHYRIGTMTEELMAKRPFDFPAEVLRDIFELAAQHDRSTALSLTLVSSWVRQWADPIIYHTVVLETNHALESFMTAISRKSTRFVETQVKHLGIFAMGPIQYIDKVISACSGVNSLACGFPLPWYARIGGANTVKSIEPREQHLLGLSCRDGWDPALIGASVTHLRIHITGNHLDPEQFNRLRQLQSLSHLAIVYRRGTTGAAAVVSDMRGLLDTLGLQLLLIQIAGFGNAAHEDEVKELNRIAMSTEGDVRLVAEKAPLSTVRQWESATRGGSGIWDHAEEEVYRRRRAMADRA</sequence>
<dbReference type="eggNOG" id="ENOG502SNK3">
    <property type="taxonomic scope" value="Eukaryota"/>
</dbReference>
<gene>
    <name evidence="1" type="ORF">GLOTRDRAFT_73911</name>
</gene>
<dbReference type="HOGENOM" id="CLU_051720_0_1_1"/>
<proteinExistence type="predicted"/>
<feature type="non-terminal residue" evidence="1">
    <location>
        <position position="1"/>
    </location>
</feature>
<organism evidence="1 2">
    <name type="scientific">Gloeophyllum trabeum (strain ATCC 11539 / FP-39264 / Madison 617)</name>
    <name type="common">Brown rot fungus</name>
    <dbReference type="NCBI Taxonomy" id="670483"/>
    <lineage>
        <taxon>Eukaryota</taxon>
        <taxon>Fungi</taxon>
        <taxon>Dikarya</taxon>
        <taxon>Basidiomycota</taxon>
        <taxon>Agaricomycotina</taxon>
        <taxon>Agaricomycetes</taxon>
        <taxon>Gloeophyllales</taxon>
        <taxon>Gloeophyllaceae</taxon>
        <taxon>Gloeophyllum</taxon>
    </lineage>
</organism>
<evidence type="ECO:0000313" key="1">
    <source>
        <dbReference type="EMBL" id="EPQ57250.1"/>
    </source>
</evidence>
<reference evidence="1 2" key="1">
    <citation type="journal article" date="2012" name="Science">
        <title>The Paleozoic origin of enzymatic lignin decomposition reconstructed from 31 fungal genomes.</title>
        <authorList>
            <person name="Floudas D."/>
            <person name="Binder M."/>
            <person name="Riley R."/>
            <person name="Barry K."/>
            <person name="Blanchette R.A."/>
            <person name="Henrissat B."/>
            <person name="Martinez A.T."/>
            <person name="Otillar R."/>
            <person name="Spatafora J.W."/>
            <person name="Yadav J.S."/>
            <person name="Aerts A."/>
            <person name="Benoit I."/>
            <person name="Boyd A."/>
            <person name="Carlson A."/>
            <person name="Copeland A."/>
            <person name="Coutinho P.M."/>
            <person name="de Vries R.P."/>
            <person name="Ferreira P."/>
            <person name="Findley K."/>
            <person name="Foster B."/>
            <person name="Gaskell J."/>
            <person name="Glotzer D."/>
            <person name="Gorecki P."/>
            <person name="Heitman J."/>
            <person name="Hesse C."/>
            <person name="Hori C."/>
            <person name="Igarashi K."/>
            <person name="Jurgens J.A."/>
            <person name="Kallen N."/>
            <person name="Kersten P."/>
            <person name="Kohler A."/>
            <person name="Kuees U."/>
            <person name="Kumar T.K.A."/>
            <person name="Kuo A."/>
            <person name="LaButti K."/>
            <person name="Larrondo L.F."/>
            <person name="Lindquist E."/>
            <person name="Ling A."/>
            <person name="Lombard V."/>
            <person name="Lucas S."/>
            <person name="Lundell T."/>
            <person name="Martin R."/>
            <person name="McLaughlin D.J."/>
            <person name="Morgenstern I."/>
            <person name="Morin E."/>
            <person name="Murat C."/>
            <person name="Nagy L.G."/>
            <person name="Nolan M."/>
            <person name="Ohm R.A."/>
            <person name="Patyshakuliyeva A."/>
            <person name="Rokas A."/>
            <person name="Ruiz-Duenas F.J."/>
            <person name="Sabat G."/>
            <person name="Salamov A."/>
            <person name="Samejima M."/>
            <person name="Schmutz J."/>
            <person name="Slot J.C."/>
            <person name="St John F."/>
            <person name="Stenlid J."/>
            <person name="Sun H."/>
            <person name="Sun S."/>
            <person name="Syed K."/>
            <person name="Tsang A."/>
            <person name="Wiebenga A."/>
            <person name="Young D."/>
            <person name="Pisabarro A."/>
            <person name="Eastwood D.C."/>
            <person name="Martin F."/>
            <person name="Cullen D."/>
            <person name="Grigoriev I.V."/>
            <person name="Hibbett D.S."/>
        </authorList>
    </citation>
    <scope>NUCLEOTIDE SEQUENCE [LARGE SCALE GENOMIC DNA]</scope>
    <source>
        <strain evidence="1 2">ATCC 11539</strain>
    </source>
</reference>
<dbReference type="KEGG" id="gtr:GLOTRDRAFT_73911"/>
<keyword evidence="2" id="KW-1185">Reference proteome</keyword>
<dbReference type="EMBL" id="KB469299">
    <property type="protein sequence ID" value="EPQ57250.1"/>
    <property type="molecule type" value="Genomic_DNA"/>
</dbReference>
<protein>
    <recommendedName>
        <fullName evidence="3">F-box domain-containing protein</fullName>
    </recommendedName>
</protein>
<dbReference type="Proteomes" id="UP000030669">
    <property type="component" value="Unassembled WGS sequence"/>
</dbReference>
<dbReference type="OrthoDB" id="3145912at2759"/>